<dbReference type="InterPro" id="IPR001079">
    <property type="entry name" value="Galectin_CRD"/>
</dbReference>
<feature type="domain" description="Galectin" evidence="3">
    <location>
        <begin position="595"/>
        <end position="765"/>
    </location>
</feature>
<keyword evidence="2" id="KW-0732">Signal</keyword>
<sequence length="946" mass="107564">MNAQLALTLNFFCLLALLHGAQSQKKTSPTRLTGQSIDEHIIPVALLDQCFPYEESKMFGLEFRLPEMGGRCDKGMLICYPSTLITHPLDNKHIVNGMSVNSELFNVDSAAKNFLAKECEQLLTGFSNKKHKDKAFWRGIQVYTVKKSDGTIAMKLNTSLVGQGLGHSFEIPQAQREFILHFGNEREFVTYVTIDKGEPVEVEGEKAKREAYKQLAPRGARLKDFVGLWTLGLDMLPWMNHTMRLYVQRSCDCVMEAWFIRPTDSEPVDPKEQSRGSAGTLCTRINRTETRHIVPLDNKLKADHLILIRVLTNEHFRSVLFEINATDSKQNGSLMSCYLQTKPDLSDISLRDSGGTEKEANWPIHAFLPKSNKSSQIDFMIVLTEYSYGIVMNGQLLDGIVFFPPNWWEGLPFNKMTSLRVRGSFFLLNEPTVMAFDTIQQNYKPPQIPIPFNQTVDRLETDSYLRFFVKPHDKTKFTNFNITLLHDRPVEHDEFIGATVLTLQVQPDRIILSTFYKNKTTYALNNTQTVMEFQIQMDSNHFKIYKNDTYLVKFPHYLPGWATNFVRVGGDVTLLAPIIYEPPEDVHIDGYIQNHTVKLKTLLTSEDVIHIVVRIKKSNSFSILLMHESWEWSDKIGDVVLGLNFNSKSPGSNNYTLQCGYYLHNEQDNNDGKQKKAPLKMKEYGAPIDLKLNYYGQRFQIVINCNETAFSVGIVDVDLDHSCPYPTTKGKSGNANTIPPWAVDHIRVQGQGQVIVHALYTVNSQPLVKNYTEIDMGHGMLRSGDRITINVKTLAQNNLTDVTVNLFYEALKSHDIIGKTVMQIRFNGSSTLQFYSSKNQSEEPQECDMETLDLNLASKELHFEILVTDAGFDVTLNNNRKLCTYNDGLPTWAVQYITVEQNGAIDNPTIICHPEKRCMCKPPGCMCKPSDERCKGQQMHGVEIYV</sequence>
<organism evidence="4 5">
    <name type="scientific">Globodera rostochiensis</name>
    <name type="common">Golden nematode worm</name>
    <name type="synonym">Heterodera rostochiensis</name>
    <dbReference type="NCBI Taxonomy" id="31243"/>
    <lineage>
        <taxon>Eukaryota</taxon>
        <taxon>Metazoa</taxon>
        <taxon>Ecdysozoa</taxon>
        <taxon>Nematoda</taxon>
        <taxon>Chromadorea</taxon>
        <taxon>Rhabditida</taxon>
        <taxon>Tylenchina</taxon>
        <taxon>Tylenchomorpha</taxon>
        <taxon>Tylenchoidea</taxon>
        <taxon>Heteroderidae</taxon>
        <taxon>Heteroderinae</taxon>
        <taxon>Globodera</taxon>
    </lineage>
</organism>
<evidence type="ECO:0000256" key="2">
    <source>
        <dbReference type="SAM" id="SignalP"/>
    </source>
</evidence>
<accession>A0A914HS89</accession>
<evidence type="ECO:0000313" key="5">
    <source>
        <dbReference type="WBParaSite" id="Gr19_v10_g3755.t1"/>
    </source>
</evidence>
<dbReference type="Gene3D" id="2.60.120.200">
    <property type="match status" value="3"/>
</dbReference>
<dbReference type="AlphaFoldDB" id="A0A914HS89"/>
<feature type="signal peptide" evidence="2">
    <location>
        <begin position="1"/>
        <end position="23"/>
    </location>
</feature>
<evidence type="ECO:0000313" key="4">
    <source>
        <dbReference type="Proteomes" id="UP000887572"/>
    </source>
</evidence>
<dbReference type="GO" id="GO:0030246">
    <property type="term" value="F:carbohydrate binding"/>
    <property type="evidence" value="ECO:0007669"/>
    <property type="project" value="UniProtKB-KW"/>
</dbReference>
<proteinExistence type="predicted"/>
<evidence type="ECO:0000259" key="3">
    <source>
        <dbReference type="PROSITE" id="PS51304"/>
    </source>
</evidence>
<name>A0A914HS89_GLORO</name>
<protein>
    <submittedName>
        <fullName evidence="5">Galectin domain-containing protein</fullName>
    </submittedName>
</protein>
<dbReference type="InterPro" id="IPR013320">
    <property type="entry name" value="ConA-like_dom_sf"/>
</dbReference>
<dbReference type="WBParaSite" id="Gr19_v10_g3755.t1">
    <property type="protein sequence ID" value="Gr19_v10_g3755.t1"/>
    <property type="gene ID" value="Gr19_v10_g3755"/>
</dbReference>
<evidence type="ECO:0000256" key="1">
    <source>
        <dbReference type="ARBA" id="ARBA00022734"/>
    </source>
</evidence>
<dbReference type="Proteomes" id="UP000887572">
    <property type="component" value="Unplaced"/>
</dbReference>
<keyword evidence="4" id="KW-1185">Reference proteome</keyword>
<reference evidence="5" key="1">
    <citation type="submission" date="2022-11" db="UniProtKB">
        <authorList>
            <consortium name="WormBaseParasite"/>
        </authorList>
    </citation>
    <scope>IDENTIFICATION</scope>
</reference>
<dbReference type="SUPFAM" id="SSF49899">
    <property type="entry name" value="Concanavalin A-like lectins/glucanases"/>
    <property type="match status" value="1"/>
</dbReference>
<feature type="chain" id="PRO_5037136158" evidence="2">
    <location>
        <begin position="24"/>
        <end position="946"/>
    </location>
</feature>
<dbReference type="Pfam" id="PF00337">
    <property type="entry name" value="Gal-bind_lectin"/>
    <property type="match status" value="1"/>
</dbReference>
<keyword evidence="1" id="KW-0430">Lectin</keyword>
<dbReference type="PROSITE" id="PS51304">
    <property type="entry name" value="GALECTIN"/>
    <property type="match status" value="1"/>
</dbReference>